<sequence>MSRYIAIVVKYEKIEDSELIKPIEWAIYDLLDEKMLPERYTRLCDAEEEIIALDKVAIQNEKNEINKIEKKRSRKNSFSKS</sequence>
<dbReference type="AlphaFoldDB" id="A0AAQ0ET40"/>
<protein>
    <submittedName>
        <fullName evidence="1">Uncharacterized protein</fullName>
    </submittedName>
</protein>
<dbReference type="RefSeq" id="WP_016243627.1">
    <property type="nucleotide sequence ID" value="NZ_CP080107.1"/>
</dbReference>
<reference evidence="1" key="1">
    <citation type="submission" date="2021-07" db="EMBL/GenBank/DDBJ databases">
        <title>Characterization of Emerging Pathogens Carrying KPC-2 Gene in IncP-6 Plasmids Isolated from Urban Sewage in Argentina.</title>
        <authorList>
            <person name="Ghiglione B."/>
            <person name="Haim M.S."/>
            <person name="Dropa M."/>
        </authorList>
    </citation>
    <scope>NUCLEOTIDE SEQUENCE</scope>
    <source>
        <strain evidence="1">WW-19C</strain>
    </source>
</reference>
<accession>A0AAQ0ET40</accession>
<dbReference type="Proteomes" id="UP000826990">
    <property type="component" value="Chromosome"/>
</dbReference>
<proteinExistence type="predicted"/>
<gene>
    <name evidence="1" type="ORF">KZX48_08690</name>
</gene>
<evidence type="ECO:0000313" key="1">
    <source>
        <dbReference type="EMBL" id="QYD28443.1"/>
    </source>
</evidence>
<dbReference type="EMBL" id="CP080107">
    <property type="protein sequence ID" value="QYD28443.1"/>
    <property type="molecule type" value="Genomic_DNA"/>
</dbReference>
<organism evidence="1 2">
    <name type="scientific">Enterobacter asburiae</name>
    <dbReference type="NCBI Taxonomy" id="61645"/>
    <lineage>
        <taxon>Bacteria</taxon>
        <taxon>Pseudomonadati</taxon>
        <taxon>Pseudomonadota</taxon>
        <taxon>Gammaproteobacteria</taxon>
        <taxon>Enterobacterales</taxon>
        <taxon>Enterobacteriaceae</taxon>
        <taxon>Enterobacter</taxon>
        <taxon>Enterobacter cloacae complex</taxon>
    </lineage>
</organism>
<name>A0AAQ0ET40_ENTAS</name>
<evidence type="ECO:0000313" key="2">
    <source>
        <dbReference type="Proteomes" id="UP000826990"/>
    </source>
</evidence>